<organism evidence="2 3">
    <name type="scientific">Caenorhabditis auriculariae</name>
    <dbReference type="NCBI Taxonomy" id="2777116"/>
    <lineage>
        <taxon>Eukaryota</taxon>
        <taxon>Metazoa</taxon>
        <taxon>Ecdysozoa</taxon>
        <taxon>Nematoda</taxon>
        <taxon>Chromadorea</taxon>
        <taxon>Rhabditida</taxon>
        <taxon>Rhabditina</taxon>
        <taxon>Rhabditomorpha</taxon>
        <taxon>Rhabditoidea</taxon>
        <taxon>Rhabditidae</taxon>
        <taxon>Peloderinae</taxon>
        <taxon>Caenorhabditis</taxon>
    </lineage>
</organism>
<gene>
    <name evidence="2" type="ORF">CAUJ_LOCUS6575</name>
</gene>
<comment type="caution">
    <text evidence="2">The sequence shown here is derived from an EMBL/GenBank/DDBJ whole genome shotgun (WGS) entry which is preliminary data.</text>
</comment>
<accession>A0A8S1H339</accession>
<evidence type="ECO:0000313" key="3">
    <source>
        <dbReference type="Proteomes" id="UP000835052"/>
    </source>
</evidence>
<feature type="compositionally biased region" description="Basic and acidic residues" evidence="1">
    <location>
        <begin position="123"/>
        <end position="134"/>
    </location>
</feature>
<evidence type="ECO:0000313" key="2">
    <source>
        <dbReference type="EMBL" id="CAD6190656.1"/>
    </source>
</evidence>
<feature type="compositionally biased region" description="Polar residues" evidence="1">
    <location>
        <begin position="97"/>
        <end position="115"/>
    </location>
</feature>
<dbReference type="Proteomes" id="UP000835052">
    <property type="component" value="Unassembled WGS sequence"/>
</dbReference>
<feature type="region of interest" description="Disordered" evidence="1">
    <location>
        <begin position="91"/>
        <end position="154"/>
    </location>
</feature>
<reference evidence="2" key="1">
    <citation type="submission" date="2020-10" db="EMBL/GenBank/DDBJ databases">
        <authorList>
            <person name="Kikuchi T."/>
        </authorList>
    </citation>
    <scope>NUCLEOTIDE SEQUENCE</scope>
    <source>
        <strain evidence="2">NKZ352</strain>
    </source>
</reference>
<dbReference type="AlphaFoldDB" id="A0A8S1H339"/>
<evidence type="ECO:0000256" key="1">
    <source>
        <dbReference type="SAM" id="MobiDB-lite"/>
    </source>
</evidence>
<sequence>MSSITRAVTARLNEFTHGRKRLTAEEKTTPSTSDVHFYIPPALIWEEVHESSKQPVTVDVSISPESREISKSSISPMKLTQKMSSVVRRLSPFSDDGNFSTLENKTPAAENTNEEAPQAKKGPFKDTKNKMDKLRKMRKTKDRQQLIDSDEDDS</sequence>
<keyword evidence="3" id="KW-1185">Reference proteome</keyword>
<proteinExistence type="predicted"/>
<name>A0A8S1H339_9PELO</name>
<protein>
    <submittedName>
        <fullName evidence="2">Uncharacterized protein</fullName>
    </submittedName>
</protein>
<dbReference type="OrthoDB" id="5835895at2759"/>
<dbReference type="EMBL" id="CAJGYM010000016">
    <property type="protein sequence ID" value="CAD6190656.1"/>
    <property type="molecule type" value="Genomic_DNA"/>
</dbReference>